<reference evidence="3" key="1">
    <citation type="submission" date="2013-04" db="EMBL/GenBank/DDBJ databases">
        <title>The Genome Sequence of Fonticula alba ATCC 38817.</title>
        <authorList>
            <consortium name="The Broad Institute Genomics Platform"/>
            <person name="Russ C."/>
            <person name="Cuomo C."/>
            <person name="Burger G."/>
            <person name="Gray M.W."/>
            <person name="Holland P.W.H."/>
            <person name="King N."/>
            <person name="Lang F.B.F."/>
            <person name="Roger A.J."/>
            <person name="Ruiz-Trillo I."/>
            <person name="Brown M."/>
            <person name="Walker B."/>
            <person name="Young S."/>
            <person name="Zeng Q."/>
            <person name="Gargeya S."/>
            <person name="Fitzgerald M."/>
            <person name="Haas B."/>
            <person name="Abouelleil A."/>
            <person name="Allen A.W."/>
            <person name="Alvarado L."/>
            <person name="Arachchi H.M."/>
            <person name="Berlin A.M."/>
            <person name="Chapman S.B."/>
            <person name="Gainer-Dewar J."/>
            <person name="Goldberg J."/>
            <person name="Griggs A."/>
            <person name="Gujja S."/>
            <person name="Hansen M."/>
            <person name="Howarth C."/>
            <person name="Imamovic A."/>
            <person name="Ireland A."/>
            <person name="Larimer J."/>
            <person name="McCowan C."/>
            <person name="Murphy C."/>
            <person name="Pearson M."/>
            <person name="Poon T.W."/>
            <person name="Priest M."/>
            <person name="Roberts A."/>
            <person name="Saif S."/>
            <person name="Shea T."/>
            <person name="Sisk P."/>
            <person name="Sykes S."/>
            <person name="Wortman J."/>
            <person name="Nusbaum C."/>
            <person name="Birren B."/>
        </authorList>
    </citation>
    <scope>NUCLEOTIDE SEQUENCE [LARGE SCALE GENOMIC DNA]</scope>
    <source>
        <strain evidence="3">ATCC 38817</strain>
    </source>
</reference>
<evidence type="ECO:0000256" key="1">
    <source>
        <dbReference type="SAM" id="MobiDB-lite"/>
    </source>
</evidence>
<dbReference type="AlphaFoldDB" id="A0A058ZAA5"/>
<keyword evidence="4" id="KW-1185">Reference proteome</keyword>
<evidence type="ECO:0000259" key="2">
    <source>
        <dbReference type="Pfam" id="PF10338"/>
    </source>
</evidence>
<dbReference type="Proteomes" id="UP000030693">
    <property type="component" value="Unassembled WGS sequence"/>
</dbReference>
<feature type="compositionally biased region" description="Basic residues" evidence="1">
    <location>
        <begin position="117"/>
        <end position="128"/>
    </location>
</feature>
<sequence>MAKSIRSKSKRAFRRIRAKNIHGPIEHQSLMRIAAKLGTADPADAPPEEPKRFSFTAPKSPNDPPPQEIGANKFENDKRLDSEFIARRQQAVERDRAEYEERIAKRGPRLTPAKPSTIKKHRASKYKRMASVQSKRF</sequence>
<proteinExistence type="predicted"/>
<dbReference type="GeneID" id="20526565"/>
<dbReference type="InterPro" id="IPR019434">
    <property type="entry name" value="DUF2423"/>
</dbReference>
<feature type="domain" description="DUF2423" evidence="2">
    <location>
        <begin position="1"/>
        <end position="37"/>
    </location>
</feature>
<name>A0A058ZAA5_FONAL</name>
<feature type="region of interest" description="Disordered" evidence="1">
    <location>
        <begin position="35"/>
        <end position="76"/>
    </location>
</feature>
<evidence type="ECO:0000313" key="4">
    <source>
        <dbReference type="Proteomes" id="UP000030693"/>
    </source>
</evidence>
<dbReference type="RefSeq" id="XP_009494016.1">
    <property type="nucleotide sequence ID" value="XM_009495741.1"/>
</dbReference>
<dbReference type="EMBL" id="KB932203">
    <property type="protein sequence ID" value="KCV70893.1"/>
    <property type="molecule type" value="Genomic_DNA"/>
</dbReference>
<gene>
    <name evidence="3" type="ORF">H696_01840</name>
</gene>
<feature type="compositionally biased region" description="Basic and acidic residues" evidence="1">
    <location>
        <begin position="91"/>
        <end position="104"/>
    </location>
</feature>
<dbReference type="Pfam" id="PF10338">
    <property type="entry name" value="YBL028C_N"/>
    <property type="match status" value="1"/>
</dbReference>
<feature type="region of interest" description="Disordered" evidence="1">
    <location>
        <begin position="91"/>
        <end position="137"/>
    </location>
</feature>
<accession>A0A058ZAA5</accession>
<evidence type="ECO:0000313" key="3">
    <source>
        <dbReference type="EMBL" id="KCV70893.1"/>
    </source>
</evidence>
<protein>
    <recommendedName>
        <fullName evidence="2">DUF2423 domain-containing protein</fullName>
    </recommendedName>
</protein>
<organism evidence="3">
    <name type="scientific">Fonticula alba</name>
    <name type="common">Slime mold</name>
    <dbReference type="NCBI Taxonomy" id="691883"/>
    <lineage>
        <taxon>Eukaryota</taxon>
        <taxon>Rotosphaerida</taxon>
        <taxon>Fonticulaceae</taxon>
        <taxon>Fonticula</taxon>
    </lineage>
</organism>